<accession>A0ABR7RGH8</accession>
<feature type="transmembrane region" description="Helical" evidence="9">
    <location>
        <begin position="71"/>
        <end position="88"/>
    </location>
</feature>
<protein>
    <recommendedName>
        <fullName evidence="2">histidine kinase</fullName>
        <ecNumber evidence="2">2.7.13.3</ecNumber>
    </recommendedName>
</protein>
<dbReference type="EC" id="2.7.13.3" evidence="2"/>
<dbReference type="PROSITE" id="PS50112">
    <property type="entry name" value="PAS"/>
    <property type="match status" value="1"/>
</dbReference>
<evidence type="ECO:0000256" key="6">
    <source>
        <dbReference type="ARBA" id="ARBA00022777"/>
    </source>
</evidence>
<keyword evidence="14" id="KW-1185">Reference proteome</keyword>
<comment type="caution">
    <text evidence="13">The sequence shown here is derived from an EMBL/GenBank/DDBJ whole genome shotgun (WGS) entry which is preliminary data.</text>
</comment>
<evidence type="ECO:0000256" key="1">
    <source>
        <dbReference type="ARBA" id="ARBA00000085"/>
    </source>
</evidence>
<organism evidence="13 14">
    <name type="scientific">Teichococcus aerophilus</name>
    <dbReference type="NCBI Taxonomy" id="1224513"/>
    <lineage>
        <taxon>Bacteria</taxon>
        <taxon>Pseudomonadati</taxon>
        <taxon>Pseudomonadota</taxon>
        <taxon>Alphaproteobacteria</taxon>
        <taxon>Acetobacterales</taxon>
        <taxon>Roseomonadaceae</taxon>
        <taxon>Roseomonas</taxon>
    </lineage>
</organism>
<dbReference type="InterPro" id="IPR003594">
    <property type="entry name" value="HATPase_dom"/>
</dbReference>
<dbReference type="Gene3D" id="3.30.450.20">
    <property type="entry name" value="PAS domain"/>
    <property type="match status" value="2"/>
</dbReference>
<feature type="domain" description="Histidine kinase" evidence="10">
    <location>
        <begin position="426"/>
        <end position="643"/>
    </location>
</feature>
<dbReference type="SUPFAM" id="SSF55874">
    <property type="entry name" value="ATPase domain of HSP90 chaperone/DNA topoisomerase II/histidine kinase"/>
    <property type="match status" value="1"/>
</dbReference>
<dbReference type="PROSITE" id="PS50109">
    <property type="entry name" value="HIS_KIN"/>
    <property type="match status" value="1"/>
</dbReference>
<dbReference type="Gene3D" id="3.30.565.10">
    <property type="entry name" value="Histidine kinase-like ATPase, C-terminal domain"/>
    <property type="match status" value="1"/>
</dbReference>
<dbReference type="Pfam" id="PF02518">
    <property type="entry name" value="HATPase_c"/>
    <property type="match status" value="1"/>
</dbReference>
<comment type="catalytic activity">
    <reaction evidence="1">
        <text>ATP + protein L-histidine = ADP + protein N-phospho-L-histidine.</text>
        <dbReference type="EC" id="2.7.13.3"/>
    </reaction>
</comment>
<keyword evidence="4" id="KW-0808">Transferase</keyword>
<evidence type="ECO:0000313" key="13">
    <source>
        <dbReference type="EMBL" id="MBC9205671.1"/>
    </source>
</evidence>
<dbReference type="Gene3D" id="1.10.287.130">
    <property type="match status" value="1"/>
</dbReference>
<evidence type="ECO:0000256" key="3">
    <source>
        <dbReference type="ARBA" id="ARBA00022553"/>
    </source>
</evidence>
<dbReference type="SUPFAM" id="SSF55785">
    <property type="entry name" value="PYP-like sensor domain (PAS domain)"/>
    <property type="match status" value="2"/>
</dbReference>
<dbReference type="NCBIfam" id="TIGR00229">
    <property type="entry name" value="sensory_box"/>
    <property type="match status" value="1"/>
</dbReference>
<dbReference type="InterPro" id="IPR036890">
    <property type="entry name" value="HATPase_C_sf"/>
</dbReference>
<dbReference type="InterPro" id="IPR013656">
    <property type="entry name" value="PAS_4"/>
</dbReference>
<evidence type="ECO:0000256" key="9">
    <source>
        <dbReference type="SAM" id="Phobius"/>
    </source>
</evidence>
<keyword evidence="7" id="KW-0067">ATP-binding</keyword>
<evidence type="ECO:0000259" key="11">
    <source>
        <dbReference type="PROSITE" id="PS50112"/>
    </source>
</evidence>
<feature type="domain" description="PAC" evidence="12">
    <location>
        <begin position="357"/>
        <end position="406"/>
    </location>
</feature>
<gene>
    <name evidence="13" type="ORF">IBL26_02385</name>
</gene>
<feature type="transmembrane region" description="Helical" evidence="9">
    <location>
        <begin position="47"/>
        <end position="64"/>
    </location>
</feature>
<dbReference type="PRINTS" id="PR00344">
    <property type="entry name" value="BCTRLSENSOR"/>
</dbReference>
<dbReference type="InterPro" id="IPR000700">
    <property type="entry name" value="PAS-assoc_C"/>
</dbReference>
<name>A0ABR7RGH8_9PROT</name>
<dbReference type="SMART" id="SM00388">
    <property type="entry name" value="HisKA"/>
    <property type="match status" value="1"/>
</dbReference>
<dbReference type="InterPro" id="IPR005467">
    <property type="entry name" value="His_kinase_dom"/>
</dbReference>
<evidence type="ECO:0000313" key="14">
    <source>
        <dbReference type="Proteomes" id="UP000626026"/>
    </source>
</evidence>
<reference evidence="13 14" key="1">
    <citation type="journal article" date="2013" name="Int. J. Syst. Evol. Microbiol.">
        <title>Roseomonas aerophila sp. nov., isolated from air.</title>
        <authorList>
            <person name="Kim S.J."/>
            <person name="Weon H.Y."/>
            <person name="Ahn J.H."/>
            <person name="Hong S.B."/>
            <person name="Seok S.J."/>
            <person name="Whang K.S."/>
            <person name="Kwon S.W."/>
        </authorList>
    </citation>
    <scope>NUCLEOTIDE SEQUENCE [LARGE SCALE GENOMIC DNA]</scope>
    <source>
        <strain evidence="13 14">NBRC 108923</strain>
    </source>
</reference>
<keyword evidence="8" id="KW-0902">Two-component regulatory system</keyword>
<evidence type="ECO:0000256" key="4">
    <source>
        <dbReference type="ARBA" id="ARBA00022679"/>
    </source>
</evidence>
<evidence type="ECO:0000256" key="8">
    <source>
        <dbReference type="ARBA" id="ARBA00023012"/>
    </source>
</evidence>
<dbReference type="InterPro" id="IPR004358">
    <property type="entry name" value="Sig_transdc_His_kin-like_C"/>
</dbReference>
<dbReference type="Pfam" id="PF08448">
    <property type="entry name" value="PAS_4"/>
    <property type="match status" value="1"/>
</dbReference>
<proteinExistence type="predicted"/>
<dbReference type="PANTHER" id="PTHR43065">
    <property type="entry name" value="SENSOR HISTIDINE KINASE"/>
    <property type="match status" value="1"/>
</dbReference>
<keyword evidence="6" id="KW-0418">Kinase</keyword>
<feature type="transmembrane region" description="Helical" evidence="9">
    <location>
        <begin position="25"/>
        <end position="41"/>
    </location>
</feature>
<dbReference type="InterPro" id="IPR000014">
    <property type="entry name" value="PAS"/>
</dbReference>
<evidence type="ECO:0000256" key="7">
    <source>
        <dbReference type="ARBA" id="ARBA00022840"/>
    </source>
</evidence>
<evidence type="ECO:0000259" key="12">
    <source>
        <dbReference type="PROSITE" id="PS50113"/>
    </source>
</evidence>
<dbReference type="InterPro" id="IPR035965">
    <property type="entry name" value="PAS-like_dom_sf"/>
</dbReference>
<dbReference type="InterPro" id="IPR003661">
    <property type="entry name" value="HisK_dim/P_dom"/>
</dbReference>
<keyword evidence="3" id="KW-0597">Phosphoprotein</keyword>
<dbReference type="Proteomes" id="UP000626026">
    <property type="component" value="Unassembled WGS sequence"/>
</dbReference>
<keyword evidence="9" id="KW-0812">Transmembrane</keyword>
<dbReference type="Pfam" id="PF13426">
    <property type="entry name" value="PAS_9"/>
    <property type="match status" value="1"/>
</dbReference>
<evidence type="ECO:0000259" key="10">
    <source>
        <dbReference type="PROSITE" id="PS50109"/>
    </source>
</evidence>
<evidence type="ECO:0000256" key="2">
    <source>
        <dbReference type="ARBA" id="ARBA00012438"/>
    </source>
</evidence>
<keyword evidence="9" id="KW-0472">Membrane</keyword>
<dbReference type="EMBL" id="JACTVA010000002">
    <property type="protein sequence ID" value="MBC9205671.1"/>
    <property type="molecule type" value="Genomic_DNA"/>
</dbReference>
<dbReference type="RefSeq" id="WP_187782835.1">
    <property type="nucleotide sequence ID" value="NZ_JACTVA010000002.1"/>
</dbReference>
<dbReference type="SMART" id="SM00091">
    <property type="entry name" value="PAS"/>
    <property type="match status" value="1"/>
</dbReference>
<keyword evidence="5" id="KW-0547">Nucleotide-binding</keyword>
<keyword evidence="9" id="KW-1133">Transmembrane helix</keyword>
<dbReference type="PANTHER" id="PTHR43065:SF10">
    <property type="entry name" value="PEROXIDE STRESS-ACTIVATED HISTIDINE KINASE MAK3"/>
    <property type="match status" value="1"/>
</dbReference>
<sequence length="645" mass="70369">MNASVAQGTEGAFGRPWRRHSGNKQFPRIGIVLIAALIFAADTELPLGSAVAGLYAIVLILAAGTYLRRGVIVTGLCCIGLTTVSYLASQGLSPPRDPFLRWAVSCAAIGVITLLTLRNQAATQTQREQAELLNLTHDAIFVRDTQDIVTSWTRGAEALYGWSAEEALGRPVQTLLAPERPGGFQPVQAQVLREGHWEGEVLHRTRGGQPVIVSSRWALQTGPHGAPSAILETNTDITLQQQAVAELRRSEARYRSIFQSAGVAIWDEDYSDVQPLLEELRQQGVTDFNRYFAENPDFVRQAVTLVRVLDVNETAVQMFQAESKHELLGPLEPVFLPGTSGSFANLLAALAEGKPGCKSETVVSTRRGEKLSILMSVTFPPAGESRVLVTIMDITERRRAEHDLQRTRENLAHATRVATLGELTASIAHEVSQPIAAIVANGAAALRWLRREAPDLGEATQAMERTIRDGKRAGDVVARIRAFVSKSVPRRDIVAPRDLVDEAVLLLQREFQNHDITLTIDMNPDLPLIEADRLQIEHVIVNLLINGVQSLADMESGRRDLTLKADLAESGEVILFSVRDHGIGFAEKDTKRLFDAFFTTKANGMGMGLAVCRSTVEAHGGRIWASRPAVGGALIQFTLPACKSH</sequence>
<dbReference type="SMART" id="SM00387">
    <property type="entry name" value="HATPase_c"/>
    <property type="match status" value="1"/>
</dbReference>
<evidence type="ECO:0000256" key="5">
    <source>
        <dbReference type="ARBA" id="ARBA00022741"/>
    </source>
</evidence>
<feature type="domain" description="PAS" evidence="11">
    <location>
        <begin position="125"/>
        <end position="195"/>
    </location>
</feature>
<dbReference type="PROSITE" id="PS50113">
    <property type="entry name" value="PAC"/>
    <property type="match status" value="1"/>
</dbReference>
<dbReference type="CDD" id="cd00130">
    <property type="entry name" value="PAS"/>
    <property type="match status" value="1"/>
</dbReference>